<feature type="region of interest" description="Disordered" evidence="8">
    <location>
        <begin position="211"/>
        <end position="230"/>
    </location>
</feature>
<keyword evidence="4" id="KW-0378">Hydrolase</keyword>
<dbReference type="InterPro" id="IPR003738">
    <property type="entry name" value="SRAP"/>
</dbReference>
<keyword evidence="3" id="KW-0227">DNA damage</keyword>
<evidence type="ECO:0000256" key="1">
    <source>
        <dbReference type="ARBA" id="ARBA00008136"/>
    </source>
</evidence>
<gene>
    <name evidence="9" type="ORF">N0B31_04010</name>
</gene>
<keyword evidence="7" id="KW-0456">Lyase</keyword>
<protein>
    <submittedName>
        <fullName evidence="9">SOS response-associated peptidase</fullName>
    </submittedName>
</protein>
<evidence type="ECO:0000256" key="3">
    <source>
        <dbReference type="ARBA" id="ARBA00022763"/>
    </source>
</evidence>
<dbReference type="PANTHER" id="PTHR13604">
    <property type="entry name" value="DC12-RELATED"/>
    <property type="match status" value="1"/>
</dbReference>
<dbReference type="GO" id="GO:0016829">
    <property type="term" value="F:lyase activity"/>
    <property type="evidence" value="ECO:0007669"/>
    <property type="project" value="UniProtKB-KW"/>
</dbReference>
<name>A0A9E7R4Z0_9EURY</name>
<evidence type="ECO:0000313" key="10">
    <source>
        <dbReference type="Proteomes" id="UP001057580"/>
    </source>
</evidence>
<dbReference type="EMBL" id="CP104003">
    <property type="protein sequence ID" value="UWM55453.1"/>
    <property type="molecule type" value="Genomic_DNA"/>
</dbReference>
<evidence type="ECO:0000256" key="7">
    <source>
        <dbReference type="ARBA" id="ARBA00023239"/>
    </source>
</evidence>
<accession>A0A9E7R4Z0</accession>
<dbReference type="RefSeq" id="WP_260594553.1">
    <property type="nucleotide sequence ID" value="NZ_CP104003.1"/>
</dbReference>
<dbReference type="Gene3D" id="3.90.1680.10">
    <property type="entry name" value="SOS response associated peptidase-like"/>
    <property type="match status" value="1"/>
</dbReference>
<dbReference type="Proteomes" id="UP001057580">
    <property type="component" value="Chromosome"/>
</dbReference>
<reference evidence="9" key="1">
    <citation type="submission" date="2022-09" db="EMBL/GenBank/DDBJ databases">
        <title>Diverse halophilic archaea isolated from saline environments.</title>
        <authorList>
            <person name="Cui H.-L."/>
        </authorList>
    </citation>
    <scope>NUCLEOTIDE SEQUENCE</scope>
    <source>
        <strain evidence="9">ZS-35-S2</strain>
    </source>
</reference>
<dbReference type="GO" id="GO:0106300">
    <property type="term" value="P:protein-DNA covalent cross-linking repair"/>
    <property type="evidence" value="ECO:0007669"/>
    <property type="project" value="InterPro"/>
</dbReference>
<evidence type="ECO:0000256" key="2">
    <source>
        <dbReference type="ARBA" id="ARBA00022670"/>
    </source>
</evidence>
<dbReference type="GO" id="GO:0006508">
    <property type="term" value="P:proteolysis"/>
    <property type="evidence" value="ECO:0007669"/>
    <property type="project" value="UniProtKB-KW"/>
</dbReference>
<evidence type="ECO:0000256" key="8">
    <source>
        <dbReference type="SAM" id="MobiDB-lite"/>
    </source>
</evidence>
<comment type="similarity">
    <text evidence="1">Belongs to the SOS response-associated peptidase family.</text>
</comment>
<dbReference type="GO" id="GO:0008233">
    <property type="term" value="F:peptidase activity"/>
    <property type="evidence" value="ECO:0007669"/>
    <property type="project" value="UniProtKB-KW"/>
</dbReference>
<dbReference type="InterPro" id="IPR036590">
    <property type="entry name" value="SRAP-like"/>
</dbReference>
<keyword evidence="2" id="KW-0645">Protease</keyword>
<dbReference type="GeneID" id="74941558"/>
<proteinExistence type="inferred from homology"/>
<dbReference type="Pfam" id="PF02586">
    <property type="entry name" value="SRAP"/>
    <property type="match status" value="1"/>
</dbReference>
<evidence type="ECO:0000313" key="9">
    <source>
        <dbReference type="EMBL" id="UWM55453.1"/>
    </source>
</evidence>
<keyword evidence="5" id="KW-0190">Covalent protein-DNA linkage</keyword>
<dbReference type="SUPFAM" id="SSF143081">
    <property type="entry name" value="BB1717-like"/>
    <property type="match status" value="1"/>
</dbReference>
<dbReference type="GO" id="GO:0003697">
    <property type="term" value="F:single-stranded DNA binding"/>
    <property type="evidence" value="ECO:0007669"/>
    <property type="project" value="InterPro"/>
</dbReference>
<sequence>MCGRYSLFTPPAELADRFGVVVPETFPQRYNAAPGQSLPVVTAEAPDRLSHLTWGLVPSWSDDDSGGLINARSETVHEKPAFREAYRARRCLVPADGFYEWVSTEDGKRPYRVALEGDEPFAMAGLWERWTPPQKQTGLGDFGGDGPDRSVDPLETFTILTTEPNEVVADLHHRMAVVLAPDEEERWLTEDDPRDLLDPYPADRMRAYPVSRLVNDPSNDSPALVEPVEP</sequence>
<evidence type="ECO:0000256" key="4">
    <source>
        <dbReference type="ARBA" id="ARBA00022801"/>
    </source>
</evidence>
<dbReference type="AlphaFoldDB" id="A0A9E7R4Z0"/>
<organism evidence="9 10">
    <name type="scientific">Salinirubellus salinus</name>
    <dbReference type="NCBI Taxonomy" id="1364945"/>
    <lineage>
        <taxon>Archaea</taxon>
        <taxon>Methanobacteriati</taxon>
        <taxon>Methanobacteriota</taxon>
        <taxon>Stenosarchaea group</taxon>
        <taxon>Halobacteria</taxon>
        <taxon>Halobacteriales</taxon>
        <taxon>Natronomonadaceae</taxon>
        <taxon>Salinirubellus</taxon>
    </lineage>
</organism>
<dbReference type="KEGG" id="ssai:N0B31_04010"/>
<evidence type="ECO:0000256" key="6">
    <source>
        <dbReference type="ARBA" id="ARBA00023125"/>
    </source>
</evidence>
<keyword evidence="6" id="KW-0238">DNA-binding</keyword>
<evidence type="ECO:0000256" key="5">
    <source>
        <dbReference type="ARBA" id="ARBA00023124"/>
    </source>
</evidence>
<keyword evidence="10" id="KW-1185">Reference proteome</keyword>
<dbReference type="PANTHER" id="PTHR13604:SF0">
    <property type="entry name" value="ABASIC SITE PROCESSING PROTEIN HMCES"/>
    <property type="match status" value="1"/>
</dbReference>